<keyword evidence="3" id="KW-1185">Reference proteome</keyword>
<feature type="region of interest" description="Disordered" evidence="1">
    <location>
        <begin position="172"/>
        <end position="192"/>
    </location>
</feature>
<comment type="caution">
    <text evidence="2">The sequence shown here is derived from an EMBL/GenBank/DDBJ whole genome shotgun (WGS) entry which is preliminary data.</text>
</comment>
<organism evidence="2 3">
    <name type="scientific">Achromobacter marplatensis</name>
    <dbReference type="NCBI Taxonomy" id="470868"/>
    <lineage>
        <taxon>Bacteria</taxon>
        <taxon>Pseudomonadati</taxon>
        <taxon>Pseudomonadota</taxon>
        <taxon>Betaproteobacteria</taxon>
        <taxon>Burkholderiales</taxon>
        <taxon>Alcaligenaceae</taxon>
        <taxon>Achromobacter</taxon>
    </lineage>
</organism>
<dbReference type="Proteomes" id="UP000252124">
    <property type="component" value="Unassembled WGS sequence"/>
</dbReference>
<dbReference type="GeneID" id="99734423"/>
<evidence type="ECO:0000313" key="2">
    <source>
        <dbReference type="EMBL" id="RBP10451.1"/>
    </source>
</evidence>
<sequence length="223" mass="23911">MALIPFPNVPQVPGVPAIFRETTIPSLPELVNIGLGGLAELFFGTPLWGLYTQDGQQAVVFDSFLGVRFRNGGRISSFPVEQGGFSSFNKVDTPYDAAIRLAHSGDMASRNVMLAALERIVRSTELYSVVTPEIVYASANLVNYSYTRDTRGGSSQLIVDLFLEEVRQTAAAQFSETEEPSGADPQSNGQVQSFPIDISMIPEVGEVSVPGSLSPTPLPGGIQ</sequence>
<proteinExistence type="predicted"/>
<reference evidence="2 3" key="1">
    <citation type="submission" date="2018-06" db="EMBL/GenBank/DDBJ databases">
        <title>Genomic Encyclopedia of Type Strains, Phase III (KMG-III): the genomes of soil and plant-associated and newly described type strains.</title>
        <authorList>
            <person name="Whitman W."/>
        </authorList>
    </citation>
    <scope>NUCLEOTIDE SEQUENCE [LARGE SCALE GENOMIC DNA]</scope>
    <source>
        <strain evidence="2 3">CECT 7342</strain>
    </source>
</reference>
<name>A0ABX9FYF8_9BURK</name>
<accession>A0ABX9FYF8</accession>
<protein>
    <recommendedName>
        <fullName evidence="4">Bacteriophage protein</fullName>
    </recommendedName>
</protein>
<gene>
    <name evidence="2" type="ORF">DFP87_12715</name>
</gene>
<evidence type="ECO:0000256" key="1">
    <source>
        <dbReference type="SAM" id="MobiDB-lite"/>
    </source>
</evidence>
<dbReference type="EMBL" id="QNRM01000027">
    <property type="protein sequence ID" value="RBP10451.1"/>
    <property type="molecule type" value="Genomic_DNA"/>
</dbReference>
<evidence type="ECO:0008006" key="4">
    <source>
        <dbReference type="Google" id="ProtNLM"/>
    </source>
</evidence>
<dbReference type="RefSeq" id="WP_088591551.1">
    <property type="nucleotide sequence ID" value="NZ_CADIJU010000034.1"/>
</dbReference>
<evidence type="ECO:0000313" key="3">
    <source>
        <dbReference type="Proteomes" id="UP000252124"/>
    </source>
</evidence>